<proteinExistence type="predicted"/>
<feature type="transmembrane region" description="Helical" evidence="1">
    <location>
        <begin position="132"/>
        <end position="154"/>
    </location>
</feature>
<organism evidence="2 3">
    <name type="scientific">Halosimplex carlsbadense 2-9-1</name>
    <dbReference type="NCBI Taxonomy" id="797114"/>
    <lineage>
        <taxon>Archaea</taxon>
        <taxon>Methanobacteriati</taxon>
        <taxon>Methanobacteriota</taxon>
        <taxon>Stenosarchaea group</taxon>
        <taxon>Halobacteria</taxon>
        <taxon>Halobacteriales</taxon>
        <taxon>Haloarculaceae</taxon>
        <taxon>Halosimplex</taxon>
    </lineage>
</organism>
<keyword evidence="3" id="KW-1185">Reference proteome</keyword>
<keyword evidence="1" id="KW-1133">Transmembrane helix</keyword>
<protein>
    <submittedName>
        <fullName evidence="2">Uncharacterized protein</fullName>
    </submittedName>
</protein>
<evidence type="ECO:0000313" key="3">
    <source>
        <dbReference type="Proteomes" id="UP000011626"/>
    </source>
</evidence>
<dbReference type="RefSeq" id="WP_006882703.1">
    <property type="nucleotide sequence ID" value="NZ_AOIU01000011.1"/>
</dbReference>
<reference evidence="2 3" key="1">
    <citation type="journal article" date="2014" name="PLoS Genet.">
        <title>Phylogenetically driven sequencing of extremely halophilic archaea reveals strategies for static and dynamic osmo-response.</title>
        <authorList>
            <person name="Becker E.A."/>
            <person name="Seitzer P.M."/>
            <person name="Tritt A."/>
            <person name="Larsen D."/>
            <person name="Krusor M."/>
            <person name="Yao A.I."/>
            <person name="Wu D."/>
            <person name="Madern D."/>
            <person name="Eisen J.A."/>
            <person name="Darling A.E."/>
            <person name="Facciotti M.T."/>
        </authorList>
    </citation>
    <scope>NUCLEOTIDE SEQUENCE [LARGE SCALE GENOMIC DNA]</scope>
    <source>
        <strain evidence="2 3">2-9-1</strain>
    </source>
</reference>
<feature type="transmembrane region" description="Helical" evidence="1">
    <location>
        <begin position="6"/>
        <end position="27"/>
    </location>
</feature>
<dbReference type="STRING" id="797114.C475_05155"/>
<evidence type="ECO:0000256" key="1">
    <source>
        <dbReference type="SAM" id="Phobius"/>
    </source>
</evidence>
<keyword evidence="1" id="KW-0812">Transmembrane</keyword>
<dbReference type="EMBL" id="AOIU01000011">
    <property type="protein sequence ID" value="ELZ28166.1"/>
    <property type="molecule type" value="Genomic_DNA"/>
</dbReference>
<feature type="transmembrane region" description="Helical" evidence="1">
    <location>
        <begin position="39"/>
        <end position="55"/>
    </location>
</feature>
<feature type="transmembrane region" description="Helical" evidence="1">
    <location>
        <begin position="99"/>
        <end position="120"/>
    </location>
</feature>
<gene>
    <name evidence="2" type="ORF">C475_05155</name>
</gene>
<accession>M0CY57</accession>
<dbReference type="AlphaFoldDB" id="M0CY57"/>
<evidence type="ECO:0000313" key="2">
    <source>
        <dbReference type="EMBL" id="ELZ28166.1"/>
    </source>
</evidence>
<name>M0CY57_9EURY</name>
<sequence length="190" mass="19373">MIDFRTFAAGSSALGGLIWLATPLFPVLYRLSPSFRPRLLFVVAPLLVAVGLVGFDDAYRGTYGTIGRVGTGLVAVGVPLIGLGPLVQLLGFGLSPGVLFMLGAYAGAAVAGAGAIAVAVDVWRTGAPSRRLVVWLPLGVTATALATFPAAIVVPRSLARFDVFAVVAGLAWLAVGYYTLASGDDTAAPA</sequence>
<feature type="transmembrane region" description="Helical" evidence="1">
    <location>
        <begin position="161"/>
        <end position="180"/>
    </location>
</feature>
<keyword evidence="1" id="KW-0472">Membrane</keyword>
<comment type="caution">
    <text evidence="2">The sequence shown here is derived from an EMBL/GenBank/DDBJ whole genome shotgun (WGS) entry which is preliminary data.</text>
</comment>
<feature type="transmembrane region" description="Helical" evidence="1">
    <location>
        <begin position="67"/>
        <end position="87"/>
    </location>
</feature>
<dbReference type="Proteomes" id="UP000011626">
    <property type="component" value="Unassembled WGS sequence"/>
</dbReference>